<reference evidence="2 3" key="1">
    <citation type="submission" date="2019-11" db="EMBL/GenBank/DDBJ databases">
        <title>Strigops habroptila (kakapo) genome, bStrHab1, primary haplotype, v2.</title>
        <authorList>
            <person name="Jarvis E.D."/>
            <person name="Howard J."/>
            <person name="Rhie A."/>
            <person name="Phillippy A."/>
            <person name="Korlach J."/>
            <person name="Digby A."/>
            <person name="Iorns D."/>
            <person name="Eason D."/>
            <person name="Robertson B."/>
            <person name="Raemaekers T."/>
            <person name="Howe K."/>
            <person name="Lewin H."/>
            <person name="Damas J."/>
            <person name="Hastie A."/>
            <person name="Tracey A."/>
            <person name="Chow W."/>
            <person name="Fedrigo O."/>
        </authorList>
    </citation>
    <scope>NUCLEOTIDE SEQUENCE [LARGE SCALE GENOMIC DNA]</scope>
</reference>
<dbReference type="Proteomes" id="UP000472266">
    <property type="component" value="Chromosome 1"/>
</dbReference>
<dbReference type="InterPro" id="IPR012337">
    <property type="entry name" value="RNaseH-like_sf"/>
</dbReference>
<dbReference type="GO" id="GO:0003676">
    <property type="term" value="F:nucleic acid binding"/>
    <property type="evidence" value="ECO:0007669"/>
    <property type="project" value="InterPro"/>
</dbReference>
<evidence type="ECO:0000313" key="3">
    <source>
        <dbReference type="Proteomes" id="UP000472266"/>
    </source>
</evidence>
<dbReference type="InterPro" id="IPR001584">
    <property type="entry name" value="Integrase_cat-core"/>
</dbReference>
<organism evidence="2 3">
    <name type="scientific">Strigops habroptila</name>
    <name type="common">Kakapo</name>
    <dbReference type="NCBI Taxonomy" id="2489341"/>
    <lineage>
        <taxon>Eukaryota</taxon>
        <taxon>Metazoa</taxon>
        <taxon>Chordata</taxon>
        <taxon>Craniata</taxon>
        <taxon>Vertebrata</taxon>
        <taxon>Euteleostomi</taxon>
        <taxon>Archelosauria</taxon>
        <taxon>Archosauria</taxon>
        <taxon>Dinosauria</taxon>
        <taxon>Saurischia</taxon>
        <taxon>Theropoda</taxon>
        <taxon>Coelurosauria</taxon>
        <taxon>Aves</taxon>
        <taxon>Neognathae</taxon>
        <taxon>Neoaves</taxon>
        <taxon>Telluraves</taxon>
        <taxon>Australaves</taxon>
        <taxon>Psittaciformes</taxon>
        <taxon>Psittacidae</taxon>
        <taxon>Strigops</taxon>
    </lineage>
</organism>
<evidence type="ECO:0000313" key="2">
    <source>
        <dbReference type="Ensembl" id="ENSSHBP00005015836.1"/>
    </source>
</evidence>
<name>A0A672ULR0_STRHB</name>
<dbReference type="Gene3D" id="3.30.420.10">
    <property type="entry name" value="Ribonuclease H-like superfamily/Ribonuclease H"/>
    <property type="match status" value="1"/>
</dbReference>
<reference evidence="2" key="2">
    <citation type="submission" date="2025-08" db="UniProtKB">
        <authorList>
            <consortium name="Ensembl"/>
        </authorList>
    </citation>
    <scope>IDENTIFICATION</scope>
</reference>
<dbReference type="PROSITE" id="PS50994">
    <property type="entry name" value="INTEGRASE"/>
    <property type="match status" value="1"/>
</dbReference>
<dbReference type="Ensembl" id="ENSSHBT00005018964.1">
    <property type="protein sequence ID" value="ENSSHBP00005015836.1"/>
    <property type="gene ID" value="ENSSHBG00005013830.1"/>
</dbReference>
<keyword evidence="3" id="KW-1185">Reference proteome</keyword>
<dbReference type="AlphaFoldDB" id="A0A672ULR0"/>
<protein>
    <recommendedName>
        <fullName evidence="1">Integrase catalytic domain-containing protein</fullName>
    </recommendedName>
</protein>
<reference evidence="2" key="3">
    <citation type="submission" date="2025-09" db="UniProtKB">
        <authorList>
            <consortium name="Ensembl"/>
        </authorList>
    </citation>
    <scope>IDENTIFICATION</scope>
</reference>
<dbReference type="InterPro" id="IPR036397">
    <property type="entry name" value="RNaseH_sf"/>
</dbReference>
<accession>A0A672ULR0</accession>
<dbReference type="GeneTree" id="ENSGT00990000205087"/>
<dbReference type="GO" id="GO:0015074">
    <property type="term" value="P:DNA integration"/>
    <property type="evidence" value="ECO:0007669"/>
    <property type="project" value="InterPro"/>
</dbReference>
<dbReference type="SUPFAM" id="SSF53098">
    <property type="entry name" value="Ribonuclease H-like"/>
    <property type="match status" value="1"/>
</dbReference>
<dbReference type="InParanoid" id="A0A672ULR0"/>
<proteinExistence type="predicted"/>
<sequence length="94" mass="10668">MCCVVVEDPHHEQQMGLVKWAHHKCGHLGEKATYRWAQDHGIVINLGIIKTVTAQCPIWQIWQMDYIGPLPAHRGCQYVCTAVDTYSGYLIAHP</sequence>
<feature type="domain" description="Integrase catalytic" evidence="1">
    <location>
        <begin position="53"/>
        <end position="94"/>
    </location>
</feature>
<evidence type="ECO:0000259" key="1">
    <source>
        <dbReference type="PROSITE" id="PS50994"/>
    </source>
</evidence>